<feature type="region of interest" description="Disordered" evidence="1">
    <location>
        <begin position="73"/>
        <end position="106"/>
    </location>
</feature>
<protein>
    <submittedName>
        <fullName evidence="3">Uncharacterized protein</fullName>
    </submittedName>
</protein>
<keyword evidence="4" id="KW-1185">Reference proteome</keyword>
<keyword evidence="2" id="KW-0472">Membrane</keyword>
<organism evidence="3 4">
    <name type="scientific">Kribbella deserti</name>
    <dbReference type="NCBI Taxonomy" id="1926257"/>
    <lineage>
        <taxon>Bacteria</taxon>
        <taxon>Bacillati</taxon>
        <taxon>Actinomycetota</taxon>
        <taxon>Actinomycetes</taxon>
        <taxon>Propionibacteriales</taxon>
        <taxon>Kribbellaceae</taxon>
        <taxon>Kribbella</taxon>
    </lineage>
</organism>
<accession>A0ABV6QN95</accession>
<sequence length="106" mass="12008">MAAAITSFACDLLIPSCGFAGRLGLAFVIIAAVSYSHQHHRSVAREVEVAFERRAAELKEAFDEYQGGAWEMGRRAERRRHQEEDQSSRSQLALVQDLRPRHRRGN</sequence>
<dbReference type="RefSeq" id="WP_380049234.1">
    <property type="nucleotide sequence ID" value="NZ_JBHLTC010000022.1"/>
</dbReference>
<name>A0ABV6QN95_9ACTN</name>
<proteinExistence type="predicted"/>
<evidence type="ECO:0000256" key="2">
    <source>
        <dbReference type="SAM" id="Phobius"/>
    </source>
</evidence>
<feature type="compositionally biased region" description="Basic and acidic residues" evidence="1">
    <location>
        <begin position="73"/>
        <end position="87"/>
    </location>
</feature>
<comment type="caution">
    <text evidence="3">The sequence shown here is derived from an EMBL/GenBank/DDBJ whole genome shotgun (WGS) entry which is preliminary data.</text>
</comment>
<reference evidence="3 4" key="1">
    <citation type="submission" date="2024-09" db="EMBL/GenBank/DDBJ databases">
        <authorList>
            <person name="Sun Q."/>
            <person name="Mori K."/>
        </authorList>
    </citation>
    <scope>NUCLEOTIDE SEQUENCE [LARGE SCALE GENOMIC DNA]</scope>
    <source>
        <strain evidence="3 4">CGMCC 1.15906</strain>
    </source>
</reference>
<dbReference type="Proteomes" id="UP001589890">
    <property type="component" value="Unassembled WGS sequence"/>
</dbReference>
<keyword evidence="2" id="KW-0812">Transmembrane</keyword>
<evidence type="ECO:0000256" key="1">
    <source>
        <dbReference type="SAM" id="MobiDB-lite"/>
    </source>
</evidence>
<keyword evidence="2" id="KW-1133">Transmembrane helix</keyword>
<evidence type="ECO:0000313" key="4">
    <source>
        <dbReference type="Proteomes" id="UP001589890"/>
    </source>
</evidence>
<evidence type="ECO:0000313" key="3">
    <source>
        <dbReference type="EMBL" id="MFC0626113.1"/>
    </source>
</evidence>
<dbReference type="EMBL" id="JBHLTC010000022">
    <property type="protein sequence ID" value="MFC0626113.1"/>
    <property type="molecule type" value="Genomic_DNA"/>
</dbReference>
<gene>
    <name evidence="3" type="ORF">ACFFGN_18695</name>
</gene>
<feature type="transmembrane region" description="Helical" evidence="2">
    <location>
        <begin position="12"/>
        <end position="35"/>
    </location>
</feature>